<evidence type="ECO:0000313" key="10">
    <source>
        <dbReference type="Proteomes" id="UP001652642"/>
    </source>
</evidence>
<organism evidence="10 11">
    <name type="scientific">Pogona vitticeps</name>
    <name type="common">central bearded dragon</name>
    <dbReference type="NCBI Taxonomy" id="103695"/>
    <lineage>
        <taxon>Eukaryota</taxon>
        <taxon>Metazoa</taxon>
        <taxon>Chordata</taxon>
        <taxon>Craniata</taxon>
        <taxon>Vertebrata</taxon>
        <taxon>Euteleostomi</taxon>
        <taxon>Lepidosauria</taxon>
        <taxon>Squamata</taxon>
        <taxon>Bifurcata</taxon>
        <taxon>Unidentata</taxon>
        <taxon>Episquamata</taxon>
        <taxon>Toxicofera</taxon>
        <taxon>Iguania</taxon>
        <taxon>Acrodonta</taxon>
        <taxon>Agamidae</taxon>
        <taxon>Amphibolurinae</taxon>
        <taxon>Pogona</taxon>
    </lineage>
</organism>
<dbReference type="PANTHER" id="PTHR24252">
    <property type="entry name" value="ACROSIN-RELATED"/>
    <property type="match status" value="1"/>
</dbReference>
<feature type="chain" id="PRO_5046064877" evidence="8">
    <location>
        <begin position="25"/>
        <end position="457"/>
    </location>
</feature>
<dbReference type="PROSITE" id="PS00134">
    <property type="entry name" value="TRYPSIN_HIS"/>
    <property type="match status" value="1"/>
</dbReference>
<keyword evidence="10" id="KW-1185">Reference proteome</keyword>
<keyword evidence="3 6" id="KW-0378">Hydrolase</keyword>
<dbReference type="SUPFAM" id="SSF50494">
    <property type="entry name" value="Trypsin-like serine proteases"/>
    <property type="match status" value="1"/>
</dbReference>
<dbReference type="InterPro" id="IPR001314">
    <property type="entry name" value="Peptidase_S1A"/>
</dbReference>
<dbReference type="Proteomes" id="UP001652642">
    <property type="component" value="Chromosome 2"/>
</dbReference>
<keyword evidence="2 6" id="KW-0645">Protease</keyword>
<dbReference type="InterPro" id="IPR018114">
    <property type="entry name" value="TRYPSIN_HIS"/>
</dbReference>
<keyword evidence="5" id="KW-1015">Disulfide bond</keyword>
<evidence type="ECO:0000256" key="6">
    <source>
        <dbReference type="RuleBase" id="RU363034"/>
    </source>
</evidence>
<feature type="signal peptide" evidence="8">
    <location>
        <begin position="1"/>
        <end position="24"/>
    </location>
</feature>
<comment type="similarity">
    <text evidence="1">Belongs to the peptidase S1 family. Snake venom subfamily.</text>
</comment>
<feature type="domain" description="Peptidase S1" evidence="9">
    <location>
        <begin position="191"/>
        <end position="431"/>
    </location>
</feature>
<evidence type="ECO:0000256" key="5">
    <source>
        <dbReference type="ARBA" id="ARBA00023157"/>
    </source>
</evidence>
<dbReference type="GeneID" id="110075220"/>
<dbReference type="Pfam" id="PF00089">
    <property type="entry name" value="Trypsin"/>
    <property type="match status" value="1"/>
</dbReference>
<evidence type="ECO:0000256" key="8">
    <source>
        <dbReference type="SAM" id="SignalP"/>
    </source>
</evidence>
<dbReference type="CDD" id="cd00190">
    <property type="entry name" value="Tryp_SPc"/>
    <property type="match status" value="1"/>
</dbReference>
<proteinExistence type="inferred from homology"/>
<reference evidence="11" key="2">
    <citation type="submission" date="2025-08" db="UniProtKB">
        <authorList>
            <consortium name="RefSeq"/>
        </authorList>
    </citation>
    <scope>IDENTIFICATION</scope>
</reference>
<dbReference type="InterPro" id="IPR001254">
    <property type="entry name" value="Trypsin_dom"/>
</dbReference>
<dbReference type="PROSITE" id="PS50240">
    <property type="entry name" value="TRYPSIN_DOM"/>
    <property type="match status" value="1"/>
</dbReference>
<evidence type="ECO:0000313" key="11">
    <source>
        <dbReference type="RefSeq" id="XP_072847010.1"/>
    </source>
</evidence>
<sequence>MGRRFSPAAFSFLSFLALLREAVPQAPHAKNSTHGEPGLSLPPRRAHEWWEASKEASLGEEGKALRGPARREGETKRARAGANLSGKGGLRWEAVGRKGGSWQPFVEEEQNVRLEIGRTPPLSEGSVYNIEGWLTRVHGVGSAPEKEVLLLPWFRTAGRPKPRDVLWESVSPKLRECGTRPAVGLETGPRIVGGHDTIPGAWPWQVSLQLYEIGLGYIHLCGGSLISNNSVLTAAHCTRATMNPALWRVVIGLHHLVKYSSYTVKRRVKTITVHSNYDTDTYENDVAMFKLIRSVRFSDYIQPICLPDSTILIKADYPCFITGWGHTREKGKGKLILQEAQVDIIPLSLCNEYNWYGGRITWNMVCAGSASGHVDSCQGDSGGPLTCYFPNTRRFYLMGITSFGYGCGRPRRPGVYVRTPNYKTWIDKYLRAESTAVNFQCFLILLITGWIVFHIGL</sequence>
<dbReference type="SMART" id="SM00020">
    <property type="entry name" value="Tryp_SPc"/>
    <property type="match status" value="1"/>
</dbReference>
<evidence type="ECO:0000256" key="3">
    <source>
        <dbReference type="ARBA" id="ARBA00022801"/>
    </source>
</evidence>
<evidence type="ECO:0000256" key="7">
    <source>
        <dbReference type="SAM" id="MobiDB-lite"/>
    </source>
</evidence>
<dbReference type="Gene3D" id="2.40.10.10">
    <property type="entry name" value="Trypsin-like serine proteases"/>
    <property type="match status" value="2"/>
</dbReference>
<name>A0ABM5FNP2_9SAUR</name>
<protein>
    <submittedName>
        <fullName evidence="11">Transmembrane protease serine 12-like isoform X1</fullName>
    </submittedName>
</protein>
<feature type="region of interest" description="Disordered" evidence="7">
    <location>
        <begin position="55"/>
        <end position="85"/>
    </location>
</feature>
<feature type="compositionally biased region" description="Basic and acidic residues" evidence="7">
    <location>
        <begin position="60"/>
        <end position="77"/>
    </location>
</feature>
<dbReference type="PROSITE" id="PS00135">
    <property type="entry name" value="TRYPSIN_SER"/>
    <property type="match status" value="1"/>
</dbReference>
<keyword evidence="4 6" id="KW-0720">Serine protease</keyword>
<gene>
    <name evidence="11" type="primary">LOC110075220</name>
</gene>
<dbReference type="RefSeq" id="XP_072847010.1">
    <property type="nucleotide sequence ID" value="XM_072990909.1"/>
</dbReference>
<evidence type="ECO:0000259" key="9">
    <source>
        <dbReference type="PROSITE" id="PS50240"/>
    </source>
</evidence>
<evidence type="ECO:0000256" key="1">
    <source>
        <dbReference type="ARBA" id="ARBA00009228"/>
    </source>
</evidence>
<keyword evidence="8" id="KW-0732">Signal</keyword>
<dbReference type="InterPro" id="IPR033116">
    <property type="entry name" value="TRYPSIN_SER"/>
</dbReference>
<reference evidence="10" key="1">
    <citation type="submission" date="2025-05" db="UniProtKB">
        <authorList>
            <consortium name="RefSeq"/>
        </authorList>
    </citation>
    <scope>NUCLEOTIDE SEQUENCE [LARGE SCALE GENOMIC DNA]</scope>
</reference>
<accession>A0ABM5FNP2</accession>
<evidence type="ECO:0000256" key="2">
    <source>
        <dbReference type="ARBA" id="ARBA00022670"/>
    </source>
</evidence>
<dbReference type="InterPro" id="IPR009003">
    <property type="entry name" value="Peptidase_S1_PA"/>
</dbReference>
<dbReference type="PRINTS" id="PR00722">
    <property type="entry name" value="CHYMOTRYPSIN"/>
</dbReference>
<dbReference type="InterPro" id="IPR043504">
    <property type="entry name" value="Peptidase_S1_PA_chymotrypsin"/>
</dbReference>
<dbReference type="PANTHER" id="PTHR24252:SF21">
    <property type="entry name" value="TRANSMEMBRANE SERINE PROTEASE 12"/>
    <property type="match status" value="1"/>
</dbReference>
<evidence type="ECO:0000256" key="4">
    <source>
        <dbReference type="ARBA" id="ARBA00022825"/>
    </source>
</evidence>